<dbReference type="RefSeq" id="XP_022096044.1">
    <property type="nucleotide sequence ID" value="XM_022240352.1"/>
</dbReference>
<name>A0A8B7YTM2_ACAPL</name>
<organism evidence="2 4">
    <name type="scientific">Acanthaster planci</name>
    <name type="common">Crown-of-thorns starfish</name>
    <dbReference type="NCBI Taxonomy" id="133434"/>
    <lineage>
        <taxon>Eukaryota</taxon>
        <taxon>Metazoa</taxon>
        <taxon>Echinodermata</taxon>
        <taxon>Eleutherozoa</taxon>
        <taxon>Asterozoa</taxon>
        <taxon>Asteroidea</taxon>
        <taxon>Valvatacea</taxon>
        <taxon>Valvatida</taxon>
        <taxon>Acanthasteridae</taxon>
        <taxon>Acanthaster</taxon>
    </lineage>
</organism>
<evidence type="ECO:0000313" key="2">
    <source>
        <dbReference type="Proteomes" id="UP000694845"/>
    </source>
</evidence>
<proteinExistence type="predicted"/>
<dbReference type="GO" id="GO:0016020">
    <property type="term" value="C:membrane"/>
    <property type="evidence" value="ECO:0007669"/>
    <property type="project" value="TreeGrafter"/>
</dbReference>
<dbReference type="GeneID" id="110982140"/>
<feature type="transmembrane region" description="Helical" evidence="1">
    <location>
        <begin position="218"/>
        <end position="238"/>
    </location>
</feature>
<feature type="transmembrane region" description="Helical" evidence="1">
    <location>
        <begin position="39"/>
        <end position="60"/>
    </location>
</feature>
<keyword evidence="2" id="KW-1185">Reference proteome</keyword>
<keyword evidence="1" id="KW-0812">Transmembrane</keyword>
<evidence type="ECO:0000313" key="3">
    <source>
        <dbReference type="RefSeq" id="XP_022096041.1"/>
    </source>
</evidence>
<dbReference type="OMA" id="HATHGCK"/>
<evidence type="ECO:0000256" key="1">
    <source>
        <dbReference type="SAM" id="Phobius"/>
    </source>
</evidence>
<reference evidence="3 4" key="1">
    <citation type="submission" date="2025-04" db="UniProtKB">
        <authorList>
            <consortium name="RefSeq"/>
        </authorList>
    </citation>
    <scope>IDENTIFICATION</scope>
</reference>
<protein>
    <submittedName>
        <fullName evidence="3 4">Protein rolling stone-like</fullName>
    </submittedName>
</protein>
<evidence type="ECO:0000313" key="5">
    <source>
        <dbReference type="RefSeq" id="XP_022096043.1"/>
    </source>
</evidence>
<dbReference type="InterPro" id="IPR049352">
    <property type="entry name" value="Rost"/>
</dbReference>
<dbReference type="RefSeq" id="XP_022096041.1">
    <property type="nucleotide sequence ID" value="XM_022240349.1"/>
</dbReference>
<evidence type="ECO:0000313" key="6">
    <source>
        <dbReference type="RefSeq" id="XP_022096044.1"/>
    </source>
</evidence>
<feature type="transmembrane region" description="Helical" evidence="1">
    <location>
        <begin position="156"/>
        <end position="180"/>
    </location>
</feature>
<dbReference type="Pfam" id="PF21534">
    <property type="entry name" value="Rost"/>
    <property type="match status" value="1"/>
</dbReference>
<dbReference type="PANTHER" id="PTHR12242">
    <property type="entry name" value="OS02G0130600 PROTEIN-RELATED"/>
    <property type="match status" value="1"/>
</dbReference>
<dbReference type="RefSeq" id="XP_022096043.1">
    <property type="nucleotide sequence ID" value="XM_022240351.1"/>
</dbReference>
<dbReference type="RefSeq" id="XP_022096042.1">
    <property type="nucleotide sequence ID" value="XM_022240350.1"/>
</dbReference>
<sequence length="303" mass="33811">MASKCCKKMCHYLGFSGEPVQRFVLPQAKWPLAPVLWTLYRCFVAVYLTVWLGLILSVWGEPPFYRQADVKAKWLIYVSNWSFLVLTLYLITMAVGNVYYHATHGCKNTSVGADIDPESDPEGMIPMSSVHSPRGVPVSGDDGAEPLPPLPWYFKFAWFLQAVVYSSGLFVALNFYILVFDPATSTLHAYNFHIHGVNLIIIVLDLILAATPMRVLHLVYPSALAFVYFVFTLIYEGVGGLNEFGGTAIYVGFLDWGAAPVTSGIVMAIVVLVAAPVIHLIFYAFYRIRQAISKCCTGYCWTY</sequence>
<dbReference type="KEGG" id="aplc:110982140"/>
<feature type="transmembrane region" description="Helical" evidence="1">
    <location>
        <begin position="80"/>
        <end position="100"/>
    </location>
</feature>
<keyword evidence="1" id="KW-0472">Membrane</keyword>
<feature type="transmembrane region" description="Helical" evidence="1">
    <location>
        <begin position="258"/>
        <end position="285"/>
    </location>
</feature>
<keyword evidence="1" id="KW-1133">Transmembrane helix</keyword>
<evidence type="ECO:0000313" key="4">
    <source>
        <dbReference type="RefSeq" id="XP_022096042.1"/>
    </source>
</evidence>
<dbReference type="PANTHER" id="PTHR12242:SF1">
    <property type="entry name" value="MYND-TYPE DOMAIN-CONTAINING PROTEIN"/>
    <property type="match status" value="1"/>
</dbReference>
<feature type="transmembrane region" description="Helical" evidence="1">
    <location>
        <begin position="192"/>
        <end position="211"/>
    </location>
</feature>
<accession>A0A8B7YTM2</accession>
<gene>
    <name evidence="3 4 5 6" type="primary">LOC110982140</name>
</gene>
<dbReference type="Proteomes" id="UP000694845">
    <property type="component" value="Unplaced"/>
</dbReference>
<dbReference type="OrthoDB" id="419711at2759"/>
<dbReference type="AlphaFoldDB" id="A0A8B7YTM2"/>